<dbReference type="Gene3D" id="1.10.8.430">
    <property type="entry name" value="Helical domain of apoptotic protease-activating factors"/>
    <property type="match status" value="1"/>
</dbReference>
<evidence type="ECO:0000313" key="8">
    <source>
        <dbReference type="EMBL" id="MQL75004.1"/>
    </source>
</evidence>
<feature type="domain" description="NB-ARC" evidence="6">
    <location>
        <begin position="66"/>
        <end position="241"/>
    </location>
</feature>
<dbReference type="FunFam" id="1.10.8.430:FF:000003">
    <property type="entry name" value="Probable disease resistance protein At5g66910"/>
    <property type="match status" value="1"/>
</dbReference>
<dbReference type="PANTHER" id="PTHR33463:SF204">
    <property type="entry name" value="NB-ARC DOMAIN-CONTAINING PROTEIN"/>
    <property type="match status" value="1"/>
</dbReference>
<dbReference type="InterPro" id="IPR036388">
    <property type="entry name" value="WH-like_DNA-bd_sf"/>
</dbReference>
<dbReference type="InterPro" id="IPR032675">
    <property type="entry name" value="LRR_dom_sf"/>
</dbReference>
<evidence type="ECO:0000259" key="7">
    <source>
        <dbReference type="Pfam" id="PF23559"/>
    </source>
</evidence>
<dbReference type="GO" id="GO:0042742">
    <property type="term" value="P:defense response to bacterium"/>
    <property type="evidence" value="ECO:0007669"/>
    <property type="project" value="UniProtKB-ARBA"/>
</dbReference>
<dbReference type="Proteomes" id="UP000652761">
    <property type="component" value="Unassembled WGS sequence"/>
</dbReference>
<keyword evidence="2" id="KW-0677">Repeat</keyword>
<organism evidence="8 9">
    <name type="scientific">Colocasia esculenta</name>
    <name type="common">Wild taro</name>
    <name type="synonym">Arum esculentum</name>
    <dbReference type="NCBI Taxonomy" id="4460"/>
    <lineage>
        <taxon>Eukaryota</taxon>
        <taxon>Viridiplantae</taxon>
        <taxon>Streptophyta</taxon>
        <taxon>Embryophyta</taxon>
        <taxon>Tracheophyta</taxon>
        <taxon>Spermatophyta</taxon>
        <taxon>Magnoliopsida</taxon>
        <taxon>Liliopsida</taxon>
        <taxon>Araceae</taxon>
        <taxon>Aroideae</taxon>
        <taxon>Colocasieae</taxon>
        <taxon>Colocasia</taxon>
    </lineage>
</organism>
<dbReference type="Pfam" id="PF00931">
    <property type="entry name" value="NB-ARC"/>
    <property type="match status" value="1"/>
</dbReference>
<feature type="signal peptide" evidence="5">
    <location>
        <begin position="1"/>
        <end position="21"/>
    </location>
</feature>
<dbReference type="Gene3D" id="1.10.10.10">
    <property type="entry name" value="Winged helix-like DNA-binding domain superfamily/Winged helix DNA-binding domain"/>
    <property type="match status" value="1"/>
</dbReference>
<keyword evidence="3" id="KW-0611">Plant defense</keyword>
<dbReference type="PRINTS" id="PR00364">
    <property type="entry name" value="DISEASERSIST"/>
</dbReference>
<dbReference type="InterPro" id="IPR042197">
    <property type="entry name" value="Apaf_helical"/>
</dbReference>
<dbReference type="GO" id="GO:0005524">
    <property type="term" value="F:ATP binding"/>
    <property type="evidence" value="ECO:0007669"/>
    <property type="project" value="UniProtKB-KW"/>
</dbReference>
<dbReference type="SUPFAM" id="SSF52540">
    <property type="entry name" value="P-loop containing nucleoside triphosphate hydrolases"/>
    <property type="match status" value="1"/>
</dbReference>
<dbReference type="Gene3D" id="3.80.10.10">
    <property type="entry name" value="Ribonuclease Inhibitor"/>
    <property type="match status" value="1"/>
</dbReference>
<dbReference type="Gene3D" id="3.40.50.300">
    <property type="entry name" value="P-loop containing nucleotide triphosphate hydrolases"/>
    <property type="match status" value="1"/>
</dbReference>
<accession>A0A843U081</accession>
<comment type="caution">
    <text evidence="8">The sequence shown here is derived from an EMBL/GenBank/DDBJ whole genome shotgun (WGS) entry which is preliminary data.</text>
</comment>
<dbReference type="InterPro" id="IPR058922">
    <property type="entry name" value="WHD_DRP"/>
</dbReference>
<dbReference type="GO" id="GO:0009626">
    <property type="term" value="P:plant-type hypersensitive response"/>
    <property type="evidence" value="ECO:0007669"/>
    <property type="project" value="UniProtKB-ARBA"/>
</dbReference>
<dbReference type="PANTHER" id="PTHR33463">
    <property type="entry name" value="NB-ARC DOMAIN-CONTAINING PROTEIN-RELATED"/>
    <property type="match status" value="1"/>
</dbReference>
<dbReference type="OrthoDB" id="2021138at2759"/>
<feature type="domain" description="Disease resistance protein winged helix" evidence="7">
    <location>
        <begin position="330"/>
        <end position="402"/>
    </location>
</feature>
<gene>
    <name evidence="8" type="ORF">Taro_007370</name>
</gene>
<dbReference type="FunFam" id="3.40.50.300:FF:001091">
    <property type="entry name" value="Probable disease resistance protein At1g61300"/>
    <property type="match status" value="1"/>
</dbReference>
<dbReference type="InterPro" id="IPR002182">
    <property type="entry name" value="NB-ARC"/>
</dbReference>
<dbReference type="GO" id="GO:0002758">
    <property type="term" value="P:innate immune response-activating signaling pathway"/>
    <property type="evidence" value="ECO:0007669"/>
    <property type="project" value="UniProtKB-ARBA"/>
</dbReference>
<keyword evidence="4" id="KW-0547">Nucleotide-binding</keyword>
<evidence type="ECO:0000256" key="4">
    <source>
        <dbReference type="ARBA" id="ARBA00022840"/>
    </source>
</evidence>
<dbReference type="Pfam" id="PF23559">
    <property type="entry name" value="WHD_DRP"/>
    <property type="match status" value="1"/>
</dbReference>
<evidence type="ECO:0000313" key="9">
    <source>
        <dbReference type="Proteomes" id="UP000652761"/>
    </source>
</evidence>
<dbReference type="InterPro" id="IPR050905">
    <property type="entry name" value="Plant_NBS-LRR"/>
</dbReference>
<evidence type="ECO:0000256" key="2">
    <source>
        <dbReference type="ARBA" id="ARBA00022737"/>
    </source>
</evidence>
<comment type="similarity">
    <text evidence="1">Belongs to the disease resistance NB-LRR family.</text>
</comment>
<evidence type="ECO:0000256" key="1">
    <source>
        <dbReference type="ARBA" id="ARBA00008894"/>
    </source>
</evidence>
<reference evidence="8" key="1">
    <citation type="submission" date="2017-07" db="EMBL/GenBank/DDBJ databases">
        <title>Taro Niue Genome Assembly and Annotation.</title>
        <authorList>
            <person name="Atibalentja N."/>
            <person name="Keating K."/>
            <person name="Fields C.J."/>
        </authorList>
    </citation>
    <scope>NUCLEOTIDE SEQUENCE</scope>
    <source>
        <strain evidence="8">Niue_2</strain>
        <tissue evidence="8">Leaf</tissue>
    </source>
</reference>
<evidence type="ECO:0000256" key="5">
    <source>
        <dbReference type="SAM" id="SignalP"/>
    </source>
</evidence>
<dbReference type="SUPFAM" id="SSF52058">
    <property type="entry name" value="L domain-like"/>
    <property type="match status" value="1"/>
</dbReference>
<dbReference type="GO" id="GO:0043531">
    <property type="term" value="F:ADP binding"/>
    <property type="evidence" value="ECO:0007669"/>
    <property type="project" value="InterPro"/>
</dbReference>
<name>A0A843U081_COLES</name>
<dbReference type="EMBL" id="NMUH01000231">
    <property type="protein sequence ID" value="MQL75004.1"/>
    <property type="molecule type" value="Genomic_DNA"/>
</dbReference>
<dbReference type="AlphaFoldDB" id="A0A843U081"/>
<keyword evidence="4" id="KW-0067">ATP-binding</keyword>
<evidence type="ECO:0000259" key="6">
    <source>
        <dbReference type="Pfam" id="PF00931"/>
    </source>
</evidence>
<evidence type="ECO:0000256" key="3">
    <source>
        <dbReference type="ARBA" id="ARBA00022821"/>
    </source>
</evidence>
<proteinExistence type="inferred from homology"/>
<protein>
    <submittedName>
        <fullName evidence="8">Uncharacterized protein</fullName>
    </submittedName>
</protein>
<dbReference type="InterPro" id="IPR027417">
    <property type="entry name" value="P-loop_NTPase"/>
</dbReference>
<keyword evidence="5" id="KW-0732">Signal</keyword>
<feature type="chain" id="PRO_5032904631" evidence="5">
    <location>
        <begin position="22"/>
        <end position="847"/>
    </location>
</feature>
<sequence>MQILACILPVVTFLCQPVLDAVQTCVGNLAQRFLDSLKNWADGLFGDRVGAAVEVPEPASEVVGAEEKLTEIRNHLEDDSVGIIGIHGMGGIGKTTILQMIINEFFERGRQCPFDLVVWVTVSQTVSIPDIQKQIADRLSLPLSDSSTDSEKKNARVLSEALSHKRFLMLLDDIWEAIDLQTQTKIGIPGPRTRRGSKSKIAFTTRLSQVCDHMGADKIVQVKSLDEAASWKLFCSKLRTKELVCTNPIIGQLAQQVVDKCGGLPLALITVGRAMANREDIQDWEYAVKALDHFPERLEGVDDHVLRCLKFSYDYLRNDNIRSALLFCAMYPEDAEINRKELIEHWIGEGLVDDENDAGEGSIDDARGAGQTLINKLRDACLLEPGTESSTVRMHDAVRDMALWLNRHPGHDKVDGFLVKDIFTTTNVVTVREHIKRIWVRSGDLEEEMFNPDESSNNRTLLLNNVIGLWPSILRTIASSMKGTLRVLNLSGSNLKVLPSEVGLMTELHYLNLSSTGIRLLPEKLGELIKLRQLLLNDMYYLQEIPRQAIAGLWSLQVLTMWGTVYDWEDDPRGHGCRQLEVGDLEAYLPRLEELHIQLGTPRALERFLTSHKLCRCTRGLCLAKLKRQGDRSQSEEPLYGEGGSLLRVFSAMGSSLKRLDLQGDDAHPWDGGLRISLDQLPLLEDLCLSSFKSEKMPEVVLVGSNINPGSSNVRLSTFTMRRCDGQKVLKLVGAFPCLQVFILRDCSTMEELVMDDDAVAADIGEGGTPDDTGLLDRHFPMLREIHLLSLPALKSMGGNRPLRLPASVSFKEIGCPELTRLPVDAAGVPKLKIVRGERKWGGRRGL</sequence>
<keyword evidence="9" id="KW-1185">Reference proteome</keyword>
<dbReference type="FunFam" id="1.10.10.10:FF:000322">
    <property type="entry name" value="Probable disease resistance protein At1g63360"/>
    <property type="match status" value="1"/>
</dbReference>